<dbReference type="EMBL" id="JBBKXY010000003">
    <property type="protein sequence ID" value="MFD3294060.1"/>
    <property type="molecule type" value="Genomic_DNA"/>
</dbReference>
<feature type="domain" description="Alginate lyase" evidence="4">
    <location>
        <begin position="37"/>
        <end position="313"/>
    </location>
</feature>
<evidence type="ECO:0000256" key="3">
    <source>
        <dbReference type="SAM" id="SignalP"/>
    </source>
</evidence>
<protein>
    <submittedName>
        <fullName evidence="5">Alginate lyase family protein</fullName>
    </submittedName>
</protein>
<sequence length="342" mass="39102">MKNGLLVVLTIWASTVFAQSSLVQKADILLQNARVYSVMDKRQIPPSGDKHDYMSQGPYWWPDTTKKEGKPYIRRDGVRNPEIDLISDSEEMDLMTDDVVLLTKAFEQTKDEKYARFASRLMEAWFLDPATRQTPHLNFGQGIPGINTGRGIGIIETRLLYKITDAATRLRASKTWTSEKHAALKAWFSDYLTWLLESPIGLDEADEHNNHGTYFDVQVVNYALFVGKNDLAKKQLRFTKKRIESQIKPDGSQPFEIARTKSLGYCVMNLTGFFLLADLADKIKVDLWHYESPSGASLGKAFAYLRPYLIHEKMWPHQQIGPFDEKEGQELVNRANVQHLSK</sequence>
<dbReference type="InterPro" id="IPR008397">
    <property type="entry name" value="Alginate_lyase_dom"/>
</dbReference>
<evidence type="ECO:0000313" key="5">
    <source>
        <dbReference type="EMBL" id="MFD3294060.1"/>
    </source>
</evidence>
<accession>A0ABW6D7N5</accession>
<gene>
    <name evidence="5" type="ORF">SKC35_10205</name>
</gene>
<dbReference type="InterPro" id="IPR008929">
    <property type="entry name" value="Chondroitin_lyas"/>
</dbReference>
<organism evidence="5 6">
    <name type="scientific">Aquirufa originis</name>
    <dbReference type="NCBI Taxonomy" id="3096514"/>
    <lineage>
        <taxon>Bacteria</taxon>
        <taxon>Pseudomonadati</taxon>
        <taxon>Bacteroidota</taxon>
        <taxon>Cytophagia</taxon>
        <taxon>Cytophagales</taxon>
        <taxon>Flectobacillaceae</taxon>
        <taxon>Aquirufa</taxon>
    </lineage>
</organism>
<dbReference type="RefSeq" id="WP_377979273.1">
    <property type="nucleotide sequence ID" value="NZ_JBBKXY010000003.1"/>
</dbReference>
<keyword evidence="6" id="KW-1185">Reference proteome</keyword>
<dbReference type="GO" id="GO:0016829">
    <property type="term" value="F:lyase activity"/>
    <property type="evidence" value="ECO:0007669"/>
    <property type="project" value="UniProtKB-KW"/>
</dbReference>
<evidence type="ECO:0000256" key="2">
    <source>
        <dbReference type="ARBA" id="ARBA00023239"/>
    </source>
</evidence>
<dbReference type="SUPFAM" id="SSF48230">
    <property type="entry name" value="Chondroitin AC/alginate lyase"/>
    <property type="match status" value="1"/>
</dbReference>
<dbReference type="Gene3D" id="1.50.10.100">
    <property type="entry name" value="Chondroitin AC/alginate lyase"/>
    <property type="match status" value="1"/>
</dbReference>
<evidence type="ECO:0000259" key="4">
    <source>
        <dbReference type="Pfam" id="PF05426"/>
    </source>
</evidence>
<evidence type="ECO:0000313" key="6">
    <source>
        <dbReference type="Proteomes" id="UP001598112"/>
    </source>
</evidence>
<name>A0ABW6D7N5_9BACT</name>
<evidence type="ECO:0000256" key="1">
    <source>
        <dbReference type="ARBA" id="ARBA00022729"/>
    </source>
</evidence>
<dbReference type="Pfam" id="PF05426">
    <property type="entry name" value="Alginate_lyase"/>
    <property type="match status" value="1"/>
</dbReference>
<keyword evidence="2 5" id="KW-0456">Lyase</keyword>
<reference evidence="5 6" key="1">
    <citation type="submission" date="2024-03" db="EMBL/GenBank/DDBJ databases">
        <title>Aquirufa genome sequencing.</title>
        <authorList>
            <person name="Pitt A."/>
            <person name="Hahn M.W."/>
        </authorList>
    </citation>
    <scope>NUCLEOTIDE SEQUENCE [LARGE SCALE GENOMIC DNA]</scope>
    <source>
        <strain evidence="5 6">KTFRIE-69F</strain>
    </source>
</reference>
<proteinExistence type="predicted"/>
<dbReference type="Proteomes" id="UP001598112">
    <property type="component" value="Unassembled WGS sequence"/>
</dbReference>
<feature type="chain" id="PRO_5046166214" evidence="3">
    <location>
        <begin position="19"/>
        <end position="342"/>
    </location>
</feature>
<keyword evidence="1 3" id="KW-0732">Signal</keyword>
<comment type="caution">
    <text evidence="5">The sequence shown here is derived from an EMBL/GenBank/DDBJ whole genome shotgun (WGS) entry which is preliminary data.</text>
</comment>
<feature type="signal peptide" evidence="3">
    <location>
        <begin position="1"/>
        <end position="18"/>
    </location>
</feature>